<dbReference type="OrthoDB" id="2376275at2759"/>
<organism evidence="2 3">
    <name type="scientific">Cetraspora pellucida</name>
    <dbReference type="NCBI Taxonomy" id="1433469"/>
    <lineage>
        <taxon>Eukaryota</taxon>
        <taxon>Fungi</taxon>
        <taxon>Fungi incertae sedis</taxon>
        <taxon>Mucoromycota</taxon>
        <taxon>Glomeromycotina</taxon>
        <taxon>Glomeromycetes</taxon>
        <taxon>Diversisporales</taxon>
        <taxon>Gigasporaceae</taxon>
        <taxon>Cetraspora</taxon>
    </lineage>
</organism>
<dbReference type="Proteomes" id="UP000789759">
    <property type="component" value="Unassembled WGS sequence"/>
</dbReference>
<evidence type="ECO:0000256" key="1">
    <source>
        <dbReference type="SAM" id="MobiDB-lite"/>
    </source>
</evidence>
<dbReference type="EMBL" id="CAJVQA010000028">
    <property type="protein sequence ID" value="CAG8450929.1"/>
    <property type="molecule type" value="Genomic_DNA"/>
</dbReference>
<feature type="region of interest" description="Disordered" evidence="1">
    <location>
        <begin position="376"/>
        <end position="396"/>
    </location>
</feature>
<proteinExistence type="predicted"/>
<name>A0A9N8VCP8_9GLOM</name>
<sequence length="396" mass="45230">MAPIHTLYSEFTDAKNFQECEYKLDSREYELESRYNKLLLKTEFFANKCSKFRNAKAFAEEIKSLEEELSLIQKYLLKKDSKIMFLKAKLVNIKIELDSKISKFEHLKSEDILVSVVGGDSEKNISKSRPKEEEAKPCSVSSLLCNNNISAVSKTSKNLSQYFACRKIINKVKKISTNILTYTNDKIVPILESSKINTEVTSKNMTLIRSYNITIGRSEELSIIALGASTVNKYQIIPIKQIFRPTPPSHSLNSKLDYTHSMTASDIDEATKHASLHCIGHLAMLWPFAKLVTEKSDTELSHILMFNSASSSQDVFKIVGWYTNDVKSVLMVINSYLRKSEFIVFDLNRAKDNLLAIQLRFDMPLDLQKEIKLRQKHKTKNALSMEPTNSEPEKSK</sequence>
<protein>
    <submittedName>
        <fullName evidence="2">5831_t:CDS:1</fullName>
    </submittedName>
</protein>
<keyword evidence="3" id="KW-1185">Reference proteome</keyword>
<reference evidence="2" key="1">
    <citation type="submission" date="2021-06" db="EMBL/GenBank/DDBJ databases">
        <authorList>
            <person name="Kallberg Y."/>
            <person name="Tangrot J."/>
            <person name="Rosling A."/>
        </authorList>
    </citation>
    <scope>NUCLEOTIDE SEQUENCE</scope>
    <source>
        <strain evidence="2">FL966</strain>
    </source>
</reference>
<evidence type="ECO:0000313" key="3">
    <source>
        <dbReference type="Proteomes" id="UP000789759"/>
    </source>
</evidence>
<evidence type="ECO:0000313" key="2">
    <source>
        <dbReference type="EMBL" id="CAG8450929.1"/>
    </source>
</evidence>
<comment type="caution">
    <text evidence="2">The sequence shown here is derived from an EMBL/GenBank/DDBJ whole genome shotgun (WGS) entry which is preliminary data.</text>
</comment>
<gene>
    <name evidence="2" type="ORF">CPELLU_LOCUS137</name>
</gene>
<accession>A0A9N8VCP8</accession>
<dbReference type="AlphaFoldDB" id="A0A9N8VCP8"/>